<dbReference type="Proteomes" id="UP000701702">
    <property type="component" value="Unassembled WGS sequence"/>
</dbReference>
<keyword evidence="3" id="KW-1185">Reference proteome</keyword>
<gene>
    <name evidence="2" type="ORF">LMG23994_01637</name>
</gene>
<sequence>MQLNVFEGARRIAKLVVGLWIAGWCIVAATSEPYLSRTYLVVPGHPPTSAKSDSCEVEDRADWKTIETKNGTTVHVRLCFIALKATDGTYFIPTEGDPSTHQYSGRPKYDKEVDAYTTAVTSSFALSKADEEALDKLYWPEKWKQISDGSRWVGGGILAIWFVAMIVGWIVRGFMGIPWGQDRRPDDPKGRAEDS</sequence>
<keyword evidence="1" id="KW-0472">Membrane</keyword>
<feature type="transmembrane region" description="Helical" evidence="1">
    <location>
        <begin position="152"/>
        <end position="174"/>
    </location>
</feature>
<keyword evidence="1" id="KW-1133">Transmembrane helix</keyword>
<accession>A0ABN7YCR9</accession>
<feature type="transmembrane region" description="Helical" evidence="1">
    <location>
        <begin position="12"/>
        <end position="31"/>
    </location>
</feature>
<reference evidence="2 3" key="1">
    <citation type="submission" date="2021-08" db="EMBL/GenBank/DDBJ databases">
        <authorList>
            <person name="Peeters C."/>
        </authorList>
    </citation>
    <scope>NUCLEOTIDE SEQUENCE [LARGE SCALE GENOMIC DNA]</scope>
    <source>
        <strain evidence="2 3">LMG 23994</strain>
    </source>
</reference>
<protein>
    <recommendedName>
        <fullName evidence="4">Transmembrane protein</fullName>
    </recommendedName>
</protein>
<comment type="caution">
    <text evidence="2">The sequence shown here is derived from an EMBL/GenBank/DDBJ whole genome shotgun (WGS) entry which is preliminary data.</text>
</comment>
<dbReference type="EMBL" id="CAJZAF010000007">
    <property type="protein sequence ID" value="CAG9169735.1"/>
    <property type="molecule type" value="Genomic_DNA"/>
</dbReference>
<name>A0ABN7YCR9_9BURK</name>
<evidence type="ECO:0000313" key="2">
    <source>
        <dbReference type="EMBL" id="CAG9169735.1"/>
    </source>
</evidence>
<dbReference type="RefSeq" id="WP_224001197.1">
    <property type="nucleotide sequence ID" value="NZ_CAJZAF010000007.1"/>
</dbReference>
<proteinExistence type="predicted"/>
<evidence type="ECO:0008006" key="4">
    <source>
        <dbReference type="Google" id="ProtNLM"/>
    </source>
</evidence>
<keyword evidence="1" id="KW-0812">Transmembrane</keyword>
<evidence type="ECO:0000256" key="1">
    <source>
        <dbReference type="SAM" id="Phobius"/>
    </source>
</evidence>
<organism evidence="2 3">
    <name type="scientific">Cupriavidus pinatubonensis</name>
    <dbReference type="NCBI Taxonomy" id="248026"/>
    <lineage>
        <taxon>Bacteria</taxon>
        <taxon>Pseudomonadati</taxon>
        <taxon>Pseudomonadota</taxon>
        <taxon>Betaproteobacteria</taxon>
        <taxon>Burkholderiales</taxon>
        <taxon>Burkholderiaceae</taxon>
        <taxon>Cupriavidus</taxon>
    </lineage>
</organism>
<evidence type="ECO:0000313" key="3">
    <source>
        <dbReference type="Proteomes" id="UP000701702"/>
    </source>
</evidence>